<organism evidence="1 2">
    <name type="scientific">Coptis chinensis</name>
    <dbReference type="NCBI Taxonomy" id="261450"/>
    <lineage>
        <taxon>Eukaryota</taxon>
        <taxon>Viridiplantae</taxon>
        <taxon>Streptophyta</taxon>
        <taxon>Embryophyta</taxon>
        <taxon>Tracheophyta</taxon>
        <taxon>Spermatophyta</taxon>
        <taxon>Magnoliopsida</taxon>
        <taxon>Ranunculales</taxon>
        <taxon>Ranunculaceae</taxon>
        <taxon>Coptidoideae</taxon>
        <taxon>Coptis</taxon>
    </lineage>
</organism>
<evidence type="ECO:0000313" key="1">
    <source>
        <dbReference type="EMBL" id="KAF9600140.1"/>
    </source>
</evidence>
<name>A0A835HGE0_9MAGN</name>
<dbReference type="EMBL" id="JADFTS010000006">
    <property type="protein sequence ID" value="KAF9600140.1"/>
    <property type="molecule type" value="Genomic_DNA"/>
</dbReference>
<dbReference type="AlphaFoldDB" id="A0A835HGE0"/>
<sequence>MRNGNTVDVGVEYLWIPATCSLCKKTGHKDSRCPSITTQRTNVVRRTVTVPRNERQQPQQRQRNPTWDRILGATIRVKVPTSNQFQALSTEVEEEGVDEEIVEKTTQDEQASESIPVNTTMSIVSRIYASVNRERMISNVGDTTSNNEFMAIVSVPEKHTTNLSDEVVECMDNVQTVEAISAYGNFCSMVPEIQVTKTEQEQYESNREEFTVVMEELTFHEACNDFEAEREGTLKDNILQTELHLEGKKLLKVQEYFTRMANCEAEADYRHGSLFARATQDRKGH</sequence>
<dbReference type="Proteomes" id="UP000631114">
    <property type="component" value="Unassembled WGS sequence"/>
</dbReference>
<protein>
    <submittedName>
        <fullName evidence="1">Uncharacterized protein</fullName>
    </submittedName>
</protein>
<comment type="caution">
    <text evidence="1">The sequence shown here is derived from an EMBL/GenBank/DDBJ whole genome shotgun (WGS) entry which is preliminary data.</text>
</comment>
<gene>
    <name evidence="1" type="ORF">IFM89_003824</name>
</gene>
<accession>A0A835HGE0</accession>
<keyword evidence="2" id="KW-1185">Reference proteome</keyword>
<proteinExistence type="predicted"/>
<evidence type="ECO:0000313" key="2">
    <source>
        <dbReference type="Proteomes" id="UP000631114"/>
    </source>
</evidence>
<reference evidence="1 2" key="1">
    <citation type="submission" date="2020-10" db="EMBL/GenBank/DDBJ databases">
        <title>The Coptis chinensis genome and diversification of protoberbering-type alkaloids.</title>
        <authorList>
            <person name="Wang B."/>
            <person name="Shu S."/>
            <person name="Song C."/>
            <person name="Liu Y."/>
        </authorList>
    </citation>
    <scope>NUCLEOTIDE SEQUENCE [LARGE SCALE GENOMIC DNA]</scope>
    <source>
        <strain evidence="1">HL-2020</strain>
        <tissue evidence="1">Leaf</tissue>
    </source>
</reference>
<dbReference type="OrthoDB" id="1931768at2759"/>